<keyword evidence="3" id="KW-1185">Reference proteome</keyword>
<feature type="compositionally biased region" description="Basic and acidic residues" evidence="1">
    <location>
        <begin position="99"/>
        <end position="114"/>
    </location>
</feature>
<organism evidence="2 3">
    <name type="scientific">Dryococelus australis</name>
    <dbReference type="NCBI Taxonomy" id="614101"/>
    <lineage>
        <taxon>Eukaryota</taxon>
        <taxon>Metazoa</taxon>
        <taxon>Ecdysozoa</taxon>
        <taxon>Arthropoda</taxon>
        <taxon>Hexapoda</taxon>
        <taxon>Insecta</taxon>
        <taxon>Pterygota</taxon>
        <taxon>Neoptera</taxon>
        <taxon>Polyneoptera</taxon>
        <taxon>Phasmatodea</taxon>
        <taxon>Verophasmatodea</taxon>
        <taxon>Anareolatae</taxon>
        <taxon>Phasmatidae</taxon>
        <taxon>Eurycanthinae</taxon>
        <taxon>Dryococelus</taxon>
    </lineage>
</organism>
<evidence type="ECO:0000256" key="1">
    <source>
        <dbReference type="SAM" id="MobiDB-lite"/>
    </source>
</evidence>
<sequence length="275" mass="32000">MQKKWKNIYHDVVSQLDLTKNELEEALKKNKMLENKLVTQAKGGESHVLVKQPSSKKIAQNKDTNNIDENNDLYVESEYEEVTETEEEESDESSEDSETDKAALQERRTARELKLLTTKLKALKDKAATARKDRRSLRDQLKKEQKALREEKKKYKELQKEVDKMANLMKDDEEEEEAEDRSENEEETESESESESEESEDEKSEGDLPPEAPQDDKKKNFTERAKRHDNSLTILKKGNYMLKANIDRLKDELFKQKEMSITLQEDLNSVLAELG</sequence>
<evidence type="ECO:0000313" key="3">
    <source>
        <dbReference type="Proteomes" id="UP001159363"/>
    </source>
</evidence>
<evidence type="ECO:0000313" key="2">
    <source>
        <dbReference type="EMBL" id="KAJ8885906.1"/>
    </source>
</evidence>
<accession>A0ABQ9HP80</accession>
<dbReference type="EMBL" id="JARBHB010000004">
    <property type="protein sequence ID" value="KAJ8885906.1"/>
    <property type="molecule type" value="Genomic_DNA"/>
</dbReference>
<feature type="region of interest" description="Disordered" evidence="1">
    <location>
        <begin position="42"/>
        <end position="232"/>
    </location>
</feature>
<name>A0ABQ9HP80_9NEOP</name>
<feature type="compositionally biased region" description="Acidic residues" evidence="1">
    <location>
        <begin position="69"/>
        <end position="98"/>
    </location>
</feature>
<comment type="caution">
    <text evidence="2">The sequence shown here is derived from an EMBL/GenBank/DDBJ whole genome shotgun (WGS) entry which is preliminary data.</text>
</comment>
<feature type="compositionally biased region" description="Polar residues" evidence="1">
    <location>
        <begin position="52"/>
        <end position="68"/>
    </location>
</feature>
<feature type="compositionally biased region" description="Basic and acidic residues" evidence="1">
    <location>
        <begin position="122"/>
        <end position="164"/>
    </location>
</feature>
<feature type="compositionally biased region" description="Acidic residues" evidence="1">
    <location>
        <begin position="171"/>
        <end position="204"/>
    </location>
</feature>
<proteinExistence type="predicted"/>
<feature type="compositionally biased region" description="Basic and acidic residues" evidence="1">
    <location>
        <begin position="214"/>
        <end position="230"/>
    </location>
</feature>
<reference evidence="2 3" key="1">
    <citation type="submission" date="2023-02" db="EMBL/GenBank/DDBJ databases">
        <title>LHISI_Scaffold_Assembly.</title>
        <authorList>
            <person name="Stuart O.P."/>
            <person name="Cleave R."/>
            <person name="Magrath M.J.L."/>
            <person name="Mikheyev A.S."/>
        </authorList>
    </citation>
    <scope>NUCLEOTIDE SEQUENCE [LARGE SCALE GENOMIC DNA]</scope>
    <source>
        <strain evidence="2">Daus_M_001</strain>
        <tissue evidence="2">Leg muscle</tissue>
    </source>
</reference>
<protein>
    <submittedName>
        <fullName evidence="2">Uncharacterized protein</fullName>
    </submittedName>
</protein>
<dbReference type="Proteomes" id="UP001159363">
    <property type="component" value="Chromosome X"/>
</dbReference>
<gene>
    <name evidence="2" type="ORF">PR048_012112</name>
</gene>